<protein>
    <submittedName>
        <fullName evidence="2">Uncharacterized protein</fullName>
    </submittedName>
</protein>
<evidence type="ECO:0000256" key="1">
    <source>
        <dbReference type="SAM" id="MobiDB-lite"/>
    </source>
</evidence>
<accession>A0A0H3LPW4</accession>
<organism evidence="2 3">
    <name type="scientific">Bordetella bronchiseptica (strain ATCC BAA-588 / NCTC 13252 / RB50)</name>
    <name type="common">Alcaligenes bronchisepticus</name>
    <dbReference type="NCBI Taxonomy" id="257310"/>
    <lineage>
        <taxon>Bacteria</taxon>
        <taxon>Pseudomonadati</taxon>
        <taxon>Pseudomonadota</taxon>
        <taxon>Betaproteobacteria</taxon>
        <taxon>Burkholderiales</taxon>
        <taxon>Alcaligenaceae</taxon>
        <taxon>Bordetella</taxon>
    </lineage>
</organism>
<sequence length="96" mass="10367">MVGDVHVASASASPSARPFHLWPHISPRYAWATPSVASRARSCRTGRGGRPRRLRLVPPPGRQAAWLPEASRVKASPGILTRSLRCASGCGFRSRP</sequence>
<reference evidence="2 3" key="1">
    <citation type="journal article" date="2003" name="Nat. Genet.">
        <title>Comparative analysis of the genome sequences of Bordetella pertussis, Bordetella parapertussis and Bordetella bronchiseptica.</title>
        <authorList>
            <person name="Parkhill J."/>
            <person name="Sebaihia M."/>
            <person name="Preston A."/>
            <person name="Murphy L.D."/>
            <person name="Thomson N.R."/>
            <person name="Harris D.E."/>
            <person name="Holden M.T.G."/>
            <person name="Churcher C.M."/>
            <person name="Bentley S.D."/>
            <person name="Mungall K.L."/>
            <person name="Cerdeno-Tarraga A.-M."/>
            <person name="Temple L."/>
            <person name="James K.D."/>
            <person name="Harris B."/>
            <person name="Quail M.A."/>
            <person name="Achtman M."/>
            <person name="Atkin R."/>
            <person name="Baker S."/>
            <person name="Basham D."/>
            <person name="Bason N."/>
            <person name="Cherevach I."/>
            <person name="Chillingworth T."/>
            <person name="Collins M."/>
            <person name="Cronin A."/>
            <person name="Davis P."/>
            <person name="Doggett J."/>
            <person name="Feltwell T."/>
            <person name="Goble A."/>
            <person name="Hamlin N."/>
            <person name="Hauser H."/>
            <person name="Holroyd S."/>
            <person name="Jagels K."/>
            <person name="Leather S."/>
            <person name="Moule S."/>
            <person name="Norberczak H."/>
            <person name="O'Neil S."/>
            <person name="Ormond D."/>
            <person name="Price C."/>
            <person name="Rabbinowitsch E."/>
            <person name="Rutter S."/>
            <person name="Sanders M."/>
            <person name="Saunders D."/>
            <person name="Seeger K."/>
            <person name="Sharp S."/>
            <person name="Simmonds M."/>
            <person name="Skelton J."/>
            <person name="Squares R."/>
            <person name="Squares S."/>
            <person name="Stevens K."/>
            <person name="Unwin L."/>
            <person name="Whitehead S."/>
            <person name="Barrell B.G."/>
            <person name="Maskell D.J."/>
        </authorList>
    </citation>
    <scope>NUCLEOTIDE SEQUENCE [LARGE SCALE GENOMIC DNA]</scope>
    <source>
        <strain evidence="2 3">ATCC BAA-588 / NCTC 13252 / RB50</strain>
    </source>
</reference>
<dbReference type="AlphaFoldDB" id="A0A0H3LPW4"/>
<dbReference type="HOGENOM" id="CLU_2354206_0_0_4"/>
<dbReference type="Proteomes" id="UP000001027">
    <property type="component" value="Chromosome"/>
</dbReference>
<gene>
    <name evidence="2" type="ordered locus">BB0487</name>
</gene>
<feature type="region of interest" description="Disordered" evidence="1">
    <location>
        <begin position="40"/>
        <end position="60"/>
    </location>
</feature>
<feature type="compositionally biased region" description="Basic residues" evidence="1">
    <location>
        <begin position="41"/>
        <end position="55"/>
    </location>
</feature>
<evidence type="ECO:0000313" key="2">
    <source>
        <dbReference type="EMBL" id="CAE30987.1"/>
    </source>
</evidence>
<dbReference type="KEGG" id="bbr:BB0487"/>
<dbReference type="EMBL" id="BX640438">
    <property type="protein sequence ID" value="CAE30987.1"/>
    <property type="molecule type" value="Genomic_DNA"/>
</dbReference>
<proteinExistence type="predicted"/>
<evidence type="ECO:0000313" key="3">
    <source>
        <dbReference type="Proteomes" id="UP000001027"/>
    </source>
</evidence>
<name>A0A0H3LPW4_BORBR</name>